<dbReference type="InterPro" id="IPR028081">
    <property type="entry name" value="Leu-bd"/>
</dbReference>
<keyword evidence="3" id="KW-0813">Transport</keyword>
<accession>A0A1T4N2Y7</accession>
<reference evidence="7" key="1">
    <citation type="submission" date="2017-02" db="EMBL/GenBank/DDBJ databases">
        <authorList>
            <person name="Varghese N."/>
            <person name="Submissions S."/>
        </authorList>
    </citation>
    <scope>NUCLEOTIDE SEQUENCE [LARGE SCALE GENOMIC DNA]</scope>
    <source>
        <strain evidence="7">ATCC 27094</strain>
    </source>
</reference>
<evidence type="ECO:0000313" key="6">
    <source>
        <dbReference type="EMBL" id="SJZ73484.1"/>
    </source>
</evidence>
<dbReference type="Pfam" id="PF13458">
    <property type="entry name" value="Peripla_BP_6"/>
    <property type="match status" value="1"/>
</dbReference>
<feature type="domain" description="Leucine-binding protein" evidence="5">
    <location>
        <begin position="38"/>
        <end position="372"/>
    </location>
</feature>
<dbReference type="Gene3D" id="3.40.50.2300">
    <property type="match status" value="2"/>
</dbReference>
<dbReference type="STRING" id="225324.SAMN02745126_02078"/>
<feature type="signal peptide" evidence="4">
    <location>
        <begin position="1"/>
        <end position="24"/>
    </location>
</feature>
<evidence type="ECO:0000313" key="7">
    <source>
        <dbReference type="Proteomes" id="UP000190092"/>
    </source>
</evidence>
<name>A0A1T4N2Y7_9HYPH</name>
<dbReference type="EMBL" id="FUWJ01000002">
    <property type="protein sequence ID" value="SJZ73484.1"/>
    <property type="molecule type" value="Genomic_DNA"/>
</dbReference>
<evidence type="ECO:0000259" key="5">
    <source>
        <dbReference type="Pfam" id="PF13458"/>
    </source>
</evidence>
<protein>
    <submittedName>
        <fullName evidence="6">Branched-chain amino acid transport system substrate-binding protein</fullName>
    </submittedName>
</protein>
<dbReference type="SUPFAM" id="SSF53822">
    <property type="entry name" value="Periplasmic binding protein-like I"/>
    <property type="match status" value="1"/>
</dbReference>
<evidence type="ECO:0000256" key="2">
    <source>
        <dbReference type="ARBA" id="ARBA00022729"/>
    </source>
</evidence>
<evidence type="ECO:0000256" key="3">
    <source>
        <dbReference type="ARBA" id="ARBA00022970"/>
    </source>
</evidence>
<dbReference type="InterPro" id="IPR028082">
    <property type="entry name" value="Peripla_BP_I"/>
</dbReference>
<gene>
    <name evidence="6" type="ORF">SAMN02745126_02078</name>
</gene>
<dbReference type="GO" id="GO:0006865">
    <property type="term" value="P:amino acid transport"/>
    <property type="evidence" value="ECO:0007669"/>
    <property type="project" value="UniProtKB-KW"/>
</dbReference>
<organism evidence="6 7">
    <name type="scientific">Enhydrobacter aerosaccus</name>
    <dbReference type="NCBI Taxonomy" id="225324"/>
    <lineage>
        <taxon>Bacteria</taxon>
        <taxon>Pseudomonadati</taxon>
        <taxon>Pseudomonadota</taxon>
        <taxon>Alphaproteobacteria</taxon>
        <taxon>Hyphomicrobiales</taxon>
        <taxon>Enhydrobacter</taxon>
    </lineage>
</organism>
<feature type="chain" id="PRO_5012142815" evidence="4">
    <location>
        <begin position="25"/>
        <end position="408"/>
    </location>
</feature>
<sequence>MVHSSFHLPAVVCVALAISAAPSAAQSAGGTPNLSGGKVKIGVLTDIAGPTAMANGKGSVVAAELAAEDFGAGLNVEVISADHQGKPDVGAQIAARWFDIEGVDVIADMQGSPIGFAVQNMAAQRSKVMLLSGSTSSDFSGKACSPLTVQWTVDTYNLAKGAAKAVIEAGGTKWYFLTVDQAYGHALTRDTSEQVKLNGGQVVGNSVFPPNTSDFASFLLTASNAGANVIAIAASSGDTVTALKQADEFGLSARAKIVPLQSVLTDVYAVGLNIAHDAYEVSPFYWDRTPETRAWAERFYAKAKQMPTSFHAGVYSSVAHYLKAVKATGTDDAPTVMKQMEKERVNDFFAADGYIRADRKMIHDMYLLRVKKPGENKGDWDLYNVVQTLPGESVNRPLSESPCPLVKK</sequence>
<dbReference type="PANTHER" id="PTHR30483:SF6">
    <property type="entry name" value="PERIPLASMIC BINDING PROTEIN OF ABC TRANSPORTER FOR NATURAL AMINO ACIDS"/>
    <property type="match status" value="1"/>
</dbReference>
<proteinExistence type="inferred from homology"/>
<evidence type="ECO:0000256" key="4">
    <source>
        <dbReference type="SAM" id="SignalP"/>
    </source>
</evidence>
<keyword evidence="7" id="KW-1185">Reference proteome</keyword>
<comment type="similarity">
    <text evidence="1">Belongs to the leucine-binding protein family.</text>
</comment>
<dbReference type="InterPro" id="IPR051010">
    <property type="entry name" value="BCAA_transport"/>
</dbReference>
<dbReference type="PANTHER" id="PTHR30483">
    <property type="entry name" value="LEUCINE-SPECIFIC-BINDING PROTEIN"/>
    <property type="match status" value="1"/>
</dbReference>
<dbReference type="CDD" id="cd06327">
    <property type="entry name" value="PBP1_SBP-like"/>
    <property type="match status" value="1"/>
</dbReference>
<keyword evidence="2 4" id="KW-0732">Signal</keyword>
<dbReference type="RefSeq" id="WP_170920882.1">
    <property type="nucleotide sequence ID" value="NZ_FUWJ01000002.1"/>
</dbReference>
<keyword evidence="3" id="KW-0029">Amino-acid transport</keyword>
<dbReference type="AlphaFoldDB" id="A0A1T4N2Y7"/>
<evidence type="ECO:0000256" key="1">
    <source>
        <dbReference type="ARBA" id="ARBA00010062"/>
    </source>
</evidence>
<dbReference type="Proteomes" id="UP000190092">
    <property type="component" value="Unassembled WGS sequence"/>
</dbReference>